<comment type="caution">
    <text evidence="2">The sequence shown here is derived from an EMBL/GenBank/DDBJ whole genome shotgun (WGS) entry which is preliminary data.</text>
</comment>
<evidence type="ECO:0008006" key="4">
    <source>
        <dbReference type="Google" id="ProtNLM"/>
    </source>
</evidence>
<organism evidence="2 3">
    <name type="scientific">Novosphingobium indicum</name>
    <dbReference type="NCBI Taxonomy" id="462949"/>
    <lineage>
        <taxon>Bacteria</taxon>
        <taxon>Pseudomonadati</taxon>
        <taxon>Pseudomonadota</taxon>
        <taxon>Alphaproteobacteria</taxon>
        <taxon>Sphingomonadales</taxon>
        <taxon>Sphingomonadaceae</taxon>
        <taxon>Novosphingobium</taxon>
    </lineage>
</organism>
<accession>A0ABQ2JU44</accession>
<keyword evidence="1" id="KW-1133">Transmembrane helix</keyword>
<dbReference type="EMBL" id="BMLK01000016">
    <property type="protein sequence ID" value="GGN55381.1"/>
    <property type="molecule type" value="Genomic_DNA"/>
</dbReference>
<evidence type="ECO:0000313" key="2">
    <source>
        <dbReference type="EMBL" id="GGN55381.1"/>
    </source>
</evidence>
<evidence type="ECO:0000256" key="1">
    <source>
        <dbReference type="SAM" id="Phobius"/>
    </source>
</evidence>
<evidence type="ECO:0000313" key="3">
    <source>
        <dbReference type="Proteomes" id="UP000605099"/>
    </source>
</evidence>
<reference evidence="3" key="1">
    <citation type="journal article" date="2019" name="Int. J. Syst. Evol. Microbiol.">
        <title>The Global Catalogue of Microorganisms (GCM) 10K type strain sequencing project: providing services to taxonomists for standard genome sequencing and annotation.</title>
        <authorList>
            <consortium name="The Broad Institute Genomics Platform"/>
            <consortium name="The Broad Institute Genome Sequencing Center for Infectious Disease"/>
            <person name="Wu L."/>
            <person name="Ma J."/>
        </authorList>
    </citation>
    <scope>NUCLEOTIDE SEQUENCE [LARGE SCALE GENOMIC DNA]</scope>
    <source>
        <strain evidence="3">CGMCC 1.6784</strain>
    </source>
</reference>
<gene>
    <name evidence="2" type="ORF">GCM10011349_31970</name>
</gene>
<dbReference type="RefSeq" id="WP_098108353.1">
    <property type="nucleotide sequence ID" value="NZ_BMLK01000016.1"/>
</dbReference>
<name>A0ABQ2JU44_9SPHN</name>
<keyword evidence="1" id="KW-0812">Transmembrane</keyword>
<proteinExistence type="predicted"/>
<sequence length="93" mass="10108">MRKFIEKHMPYPMAAPETRQLRSARRRLIGALVAVAILTWLWPLAVSVSKLGAAALFAGLGAFVLVQGLFWARAKNAADDAYLFSGDGCDDDA</sequence>
<keyword evidence="3" id="KW-1185">Reference proteome</keyword>
<protein>
    <recommendedName>
        <fullName evidence="4">DUF3329 domain-containing protein</fullName>
    </recommendedName>
</protein>
<feature type="transmembrane region" description="Helical" evidence="1">
    <location>
        <begin position="28"/>
        <end position="45"/>
    </location>
</feature>
<feature type="transmembrane region" description="Helical" evidence="1">
    <location>
        <begin position="51"/>
        <end position="72"/>
    </location>
</feature>
<keyword evidence="1" id="KW-0472">Membrane</keyword>
<dbReference type="Proteomes" id="UP000605099">
    <property type="component" value="Unassembled WGS sequence"/>
</dbReference>